<evidence type="ECO:0000256" key="10">
    <source>
        <dbReference type="ARBA" id="ARBA00048205"/>
    </source>
</evidence>
<accession>A0A1G5BMP1</accession>
<feature type="binding site" evidence="12 15">
    <location>
        <begin position="21"/>
        <end position="23"/>
    </location>
    <ligand>
        <name>FMN</name>
        <dbReference type="ChEBI" id="CHEBI:58210"/>
    </ligand>
</feature>
<dbReference type="InterPro" id="IPR004652">
    <property type="entry name" value="DusB-like"/>
</dbReference>
<feature type="binding site" evidence="12">
    <location>
        <begin position="205"/>
        <end position="207"/>
    </location>
    <ligand>
        <name>FMN</name>
        <dbReference type="ChEBI" id="CHEBI:58210"/>
    </ligand>
</feature>
<evidence type="ECO:0000256" key="8">
    <source>
        <dbReference type="ARBA" id="ARBA00022884"/>
    </source>
</evidence>
<comment type="cofactor">
    <cofactor evidence="1 12 13 15">
        <name>FMN</name>
        <dbReference type="ChEBI" id="CHEBI:58210"/>
    </cofactor>
</comment>
<dbReference type="InterPro" id="IPR024036">
    <property type="entry name" value="tRNA-dHydroUridine_Synthase_C"/>
</dbReference>
<evidence type="ECO:0000259" key="16">
    <source>
        <dbReference type="Pfam" id="PF01207"/>
    </source>
</evidence>
<evidence type="ECO:0000256" key="2">
    <source>
        <dbReference type="ARBA" id="ARBA00002790"/>
    </source>
</evidence>
<dbReference type="PROSITE" id="PS01136">
    <property type="entry name" value="UPF0034"/>
    <property type="match status" value="1"/>
</dbReference>
<gene>
    <name evidence="12" type="primary">dusB</name>
    <name evidence="17" type="ORF">SAMN05661077_0703</name>
</gene>
<feature type="binding site" evidence="12 15">
    <location>
        <begin position="229"/>
        <end position="230"/>
    </location>
    <ligand>
        <name>FMN</name>
        <dbReference type="ChEBI" id="CHEBI:58210"/>
    </ligand>
</feature>
<keyword evidence="4 12" id="KW-0285">Flavoprotein</keyword>
<dbReference type="PANTHER" id="PTHR45846:SF1">
    <property type="entry name" value="TRNA-DIHYDROURIDINE(47) SYNTHASE [NAD(P)(+)]-LIKE"/>
    <property type="match status" value="1"/>
</dbReference>
<dbReference type="PIRSF" id="PIRSF006621">
    <property type="entry name" value="Dus"/>
    <property type="match status" value="1"/>
</dbReference>
<comment type="similarity">
    <text evidence="13">Belongs to the dus family.</text>
</comment>
<feature type="domain" description="DUS-like FMN-binding" evidence="16">
    <location>
        <begin position="19"/>
        <end position="321"/>
    </location>
</feature>
<evidence type="ECO:0000256" key="11">
    <source>
        <dbReference type="ARBA" id="ARBA00048802"/>
    </source>
</evidence>
<dbReference type="Proteomes" id="UP000183104">
    <property type="component" value="Unassembled WGS sequence"/>
</dbReference>
<dbReference type="GO" id="GO:0050660">
    <property type="term" value="F:flavin adenine dinucleotide binding"/>
    <property type="evidence" value="ECO:0007669"/>
    <property type="project" value="InterPro"/>
</dbReference>
<evidence type="ECO:0000256" key="4">
    <source>
        <dbReference type="ARBA" id="ARBA00022630"/>
    </source>
</evidence>
<dbReference type="GO" id="GO:0000049">
    <property type="term" value="F:tRNA binding"/>
    <property type="evidence" value="ECO:0007669"/>
    <property type="project" value="UniProtKB-UniRule"/>
</dbReference>
<dbReference type="InterPro" id="IPR032887">
    <property type="entry name" value="DusB"/>
</dbReference>
<dbReference type="AlphaFoldDB" id="A0A1G5BMP1"/>
<dbReference type="CDD" id="cd02801">
    <property type="entry name" value="DUS_like_FMN"/>
    <property type="match status" value="1"/>
</dbReference>
<dbReference type="InterPro" id="IPR035587">
    <property type="entry name" value="DUS-like_FMN-bd"/>
</dbReference>
<dbReference type="HAMAP" id="MF_02042">
    <property type="entry name" value="DusB_subfam"/>
    <property type="match status" value="1"/>
</dbReference>
<proteinExistence type="inferred from homology"/>
<sequence>MALQPLAIGPHILANNLALAPMAGITERPFRRLCREWGAGLAVSEMIPSRSMLAGDRLALSKADHTGEEGSVAVQIAGGDPDLLAEAARWNEARGADIIDINMGCPAKTICKQAAGSALMRDEALVGRILEAVVGAVSVPVTLKMRTGWDRQHKNAPRLARMAEEAGIQALAVHGRTRADRYRGDAEYETIAAVKEAVSLPVWANGDIRTPEDAARVLDQSGADGVMIGRGAQGRPWLFQSVAHYLATGEVPPEPGLAERGRAILMHLEGLKELYGSVRGARVARKHLGWYAEALPGEAGRAFRAQANKAEALERQEALVRGVFLNDDQEAA</sequence>
<dbReference type="Gene3D" id="3.20.20.70">
    <property type="entry name" value="Aldolase class I"/>
    <property type="match status" value="1"/>
</dbReference>
<comment type="similarity">
    <text evidence="12">Belongs to the Dus family. DusB subfamily.</text>
</comment>
<keyword evidence="5 12" id="KW-0288">FMN</keyword>
<dbReference type="EC" id="1.3.1.-" evidence="12"/>
<dbReference type="GO" id="GO:0010181">
    <property type="term" value="F:FMN binding"/>
    <property type="evidence" value="ECO:0007669"/>
    <property type="project" value="UniProtKB-UniRule"/>
</dbReference>
<feature type="binding site" evidence="12 15">
    <location>
        <position position="75"/>
    </location>
    <ligand>
        <name>FMN</name>
        <dbReference type="ChEBI" id="CHEBI:58210"/>
    </ligand>
</feature>
<comment type="catalytic activity">
    <reaction evidence="11 12">
        <text>a 5,6-dihydrouridine in tRNA + NAD(+) = a uridine in tRNA + NADH + H(+)</text>
        <dbReference type="Rhea" id="RHEA:54452"/>
        <dbReference type="Rhea" id="RHEA-COMP:13339"/>
        <dbReference type="Rhea" id="RHEA-COMP:13887"/>
        <dbReference type="ChEBI" id="CHEBI:15378"/>
        <dbReference type="ChEBI" id="CHEBI:57540"/>
        <dbReference type="ChEBI" id="CHEBI:57945"/>
        <dbReference type="ChEBI" id="CHEBI:65315"/>
        <dbReference type="ChEBI" id="CHEBI:74443"/>
    </reaction>
</comment>
<keyword evidence="6 12" id="KW-0819">tRNA processing</keyword>
<protein>
    <recommendedName>
        <fullName evidence="12">tRNA-dihydrouridine synthase B</fullName>
        <ecNumber evidence="12">1.3.1.-</ecNumber>
    </recommendedName>
</protein>
<keyword evidence="7 12" id="KW-0521">NADP</keyword>
<dbReference type="Gene3D" id="1.10.1200.80">
    <property type="entry name" value="Putative flavin oxidoreducatase, domain 2"/>
    <property type="match status" value="1"/>
</dbReference>
<feature type="binding site" evidence="15">
    <location>
        <position position="174"/>
    </location>
    <ligand>
        <name>FMN</name>
        <dbReference type="ChEBI" id="CHEBI:58210"/>
    </ligand>
</feature>
<dbReference type="InterPro" id="IPR018517">
    <property type="entry name" value="tRNA_hU_synthase_CS"/>
</dbReference>
<reference evidence="18" key="1">
    <citation type="submission" date="2016-10" db="EMBL/GenBank/DDBJ databases">
        <authorList>
            <person name="Varghese N."/>
        </authorList>
    </citation>
    <scope>NUCLEOTIDE SEQUENCE [LARGE SCALE GENOMIC DNA]</scope>
    <source>
        <strain evidence="18">HL 19</strain>
    </source>
</reference>
<dbReference type="Pfam" id="PF01207">
    <property type="entry name" value="Dus"/>
    <property type="match status" value="1"/>
</dbReference>
<dbReference type="InterPro" id="IPR013785">
    <property type="entry name" value="Aldolase_TIM"/>
</dbReference>
<dbReference type="NCBIfam" id="TIGR00737">
    <property type="entry name" value="nifR3_yhdG"/>
    <property type="match status" value="1"/>
</dbReference>
<evidence type="ECO:0000256" key="15">
    <source>
        <dbReference type="PIRSR" id="PIRSR006621-2"/>
    </source>
</evidence>
<evidence type="ECO:0000256" key="5">
    <source>
        <dbReference type="ARBA" id="ARBA00022643"/>
    </source>
</evidence>
<dbReference type="SUPFAM" id="SSF51395">
    <property type="entry name" value="FMN-linked oxidoreductases"/>
    <property type="match status" value="1"/>
</dbReference>
<keyword evidence="18" id="KW-1185">Reference proteome</keyword>
<feature type="binding site" evidence="12 15">
    <location>
        <position position="144"/>
    </location>
    <ligand>
        <name>FMN</name>
        <dbReference type="ChEBI" id="CHEBI:58210"/>
    </ligand>
</feature>
<comment type="catalytic activity">
    <reaction evidence="10 12">
        <text>a 5,6-dihydrouridine in tRNA + NADP(+) = a uridine in tRNA + NADPH + H(+)</text>
        <dbReference type="Rhea" id="RHEA:23624"/>
        <dbReference type="Rhea" id="RHEA-COMP:13339"/>
        <dbReference type="Rhea" id="RHEA-COMP:13887"/>
        <dbReference type="ChEBI" id="CHEBI:15378"/>
        <dbReference type="ChEBI" id="CHEBI:57783"/>
        <dbReference type="ChEBI" id="CHEBI:58349"/>
        <dbReference type="ChEBI" id="CHEBI:65315"/>
        <dbReference type="ChEBI" id="CHEBI:74443"/>
    </reaction>
</comment>
<evidence type="ECO:0000256" key="7">
    <source>
        <dbReference type="ARBA" id="ARBA00022857"/>
    </source>
</evidence>
<evidence type="ECO:0000313" key="17">
    <source>
        <dbReference type="EMBL" id="SCX91482.1"/>
    </source>
</evidence>
<dbReference type="EMBL" id="FMUN01000002">
    <property type="protein sequence ID" value="SCX91482.1"/>
    <property type="molecule type" value="Genomic_DNA"/>
</dbReference>
<evidence type="ECO:0000256" key="9">
    <source>
        <dbReference type="ARBA" id="ARBA00023002"/>
    </source>
</evidence>
<keyword evidence="8 12" id="KW-0694">RNA-binding</keyword>
<feature type="active site" description="Proton donor" evidence="12 14">
    <location>
        <position position="105"/>
    </location>
</feature>
<evidence type="ECO:0000256" key="13">
    <source>
        <dbReference type="PIRNR" id="PIRNR006621"/>
    </source>
</evidence>
<comment type="function">
    <text evidence="2 12 13">Catalyzes the synthesis of 5,6-dihydrouridine (D), a modified base found in the D-loop of most tRNAs, via the reduction of the C5-C6 double bond in target uridines.</text>
</comment>
<evidence type="ECO:0000256" key="12">
    <source>
        <dbReference type="HAMAP-Rule" id="MF_02042"/>
    </source>
</evidence>
<name>A0A1G5BMP1_9GAMM</name>
<dbReference type="PANTHER" id="PTHR45846">
    <property type="entry name" value="TRNA-DIHYDROURIDINE(47) SYNTHASE [NAD(P)(+)]-LIKE"/>
    <property type="match status" value="1"/>
</dbReference>
<keyword evidence="9 12" id="KW-0560">Oxidoreductase</keyword>
<dbReference type="InterPro" id="IPR001269">
    <property type="entry name" value="DUS_fam"/>
</dbReference>
<organism evidence="17 18">
    <name type="scientific">Thiohalorhabdus denitrificans</name>
    <dbReference type="NCBI Taxonomy" id="381306"/>
    <lineage>
        <taxon>Bacteria</taxon>
        <taxon>Pseudomonadati</taxon>
        <taxon>Pseudomonadota</taxon>
        <taxon>Gammaproteobacteria</taxon>
        <taxon>Thiohalorhabdales</taxon>
        <taxon>Thiohalorhabdaceae</taxon>
        <taxon>Thiohalorhabdus</taxon>
    </lineage>
</organism>
<evidence type="ECO:0000313" key="18">
    <source>
        <dbReference type="Proteomes" id="UP000183104"/>
    </source>
</evidence>
<dbReference type="GO" id="GO:0017150">
    <property type="term" value="F:tRNA dihydrouridine synthase activity"/>
    <property type="evidence" value="ECO:0007669"/>
    <property type="project" value="UniProtKB-UniRule"/>
</dbReference>
<evidence type="ECO:0000256" key="3">
    <source>
        <dbReference type="ARBA" id="ARBA00022555"/>
    </source>
</evidence>
<evidence type="ECO:0000256" key="14">
    <source>
        <dbReference type="PIRSR" id="PIRSR006621-1"/>
    </source>
</evidence>
<evidence type="ECO:0000256" key="1">
    <source>
        <dbReference type="ARBA" id="ARBA00001917"/>
    </source>
</evidence>
<evidence type="ECO:0000256" key="6">
    <source>
        <dbReference type="ARBA" id="ARBA00022694"/>
    </source>
</evidence>
<keyword evidence="15" id="KW-0547">Nucleotide-binding</keyword>
<keyword evidence="3 12" id="KW-0820">tRNA-binding</keyword>
<dbReference type="STRING" id="381306.AN478_11625"/>